<accession>A0A1H3WP50</accession>
<organism evidence="1 2">
    <name type="scientific">Haloplanus vescus</name>
    <dbReference type="NCBI Taxonomy" id="555874"/>
    <lineage>
        <taxon>Archaea</taxon>
        <taxon>Methanobacteriati</taxon>
        <taxon>Methanobacteriota</taxon>
        <taxon>Stenosarchaea group</taxon>
        <taxon>Halobacteria</taxon>
        <taxon>Halobacteriales</taxon>
        <taxon>Haloferacaceae</taxon>
        <taxon>Haloplanus</taxon>
    </lineage>
</organism>
<dbReference type="EMBL" id="FNQT01000001">
    <property type="protein sequence ID" value="SDZ88132.1"/>
    <property type="molecule type" value="Genomic_DNA"/>
</dbReference>
<evidence type="ECO:0000313" key="1">
    <source>
        <dbReference type="EMBL" id="SDZ88132.1"/>
    </source>
</evidence>
<dbReference type="Proteomes" id="UP000236755">
    <property type="component" value="Unassembled WGS sequence"/>
</dbReference>
<name>A0A1H3WP50_9EURY</name>
<evidence type="ECO:0000313" key="2">
    <source>
        <dbReference type="Proteomes" id="UP000236755"/>
    </source>
</evidence>
<dbReference type="RefSeq" id="WP_092632280.1">
    <property type="nucleotide sequence ID" value="NZ_FNQT01000001.1"/>
</dbReference>
<reference evidence="1 2" key="1">
    <citation type="submission" date="2016-10" db="EMBL/GenBank/DDBJ databases">
        <authorList>
            <person name="de Groot N.N."/>
        </authorList>
    </citation>
    <scope>NUCLEOTIDE SEQUENCE [LARGE SCALE GENOMIC DNA]</scope>
    <source>
        <strain evidence="1 2">CGMCC 1.8712</strain>
    </source>
</reference>
<dbReference type="AlphaFoldDB" id="A0A1H3WP50"/>
<gene>
    <name evidence="1" type="ORF">SAMN04488065_0978</name>
</gene>
<dbReference type="OrthoDB" id="166257at2157"/>
<sequence>MATRNDSDGGACLPPAVPLDLSCLSRLSWKLGSRVVDDDEATRLGRWTHVESTRSLAVFRVTGETVVVRVRTPTGRERFYGAALMDIGDALPRLDDAPSWERIG</sequence>
<keyword evidence="2" id="KW-1185">Reference proteome</keyword>
<protein>
    <submittedName>
        <fullName evidence="1">Uncharacterized protein</fullName>
    </submittedName>
</protein>
<proteinExistence type="predicted"/>